<dbReference type="InterPro" id="IPR007374">
    <property type="entry name" value="ASCH_domain"/>
</dbReference>
<dbReference type="Gene3D" id="2.30.130.30">
    <property type="entry name" value="Hypothetical protein"/>
    <property type="match status" value="1"/>
</dbReference>
<dbReference type="PANTHER" id="PTHR42250:SF1">
    <property type="entry name" value="ASCH DOMAIN-CONTAINING PROTEIN"/>
    <property type="match status" value="1"/>
</dbReference>
<dbReference type="EMBL" id="CP001014">
    <property type="protein sequence ID" value="ACB40268.1"/>
    <property type="molecule type" value="Genomic_DNA"/>
</dbReference>
<name>B1Y939_PYRNV</name>
<dbReference type="Proteomes" id="UP000001694">
    <property type="component" value="Chromosome"/>
</dbReference>
<dbReference type="SMART" id="SM01022">
    <property type="entry name" value="ASCH"/>
    <property type="match status" value="1"/>
</dbReference>
<reference evidence="2" key="1">
    <citation type="submission" date="2008-03" db="EMBL/GenBank/DDBJ databases">
        <title>Complete sequence of Thermoproteus neutrophilus V24Sta.</title>
        <authorList>
            <consortium name="US DOE Joint Genome Institute"/>
            <person name="Copeland A."/>
            <person name="Lucas S."/>
            <person name="Lapidus A."/>
            <person name="Glavina del Rio T."/>
            <person name="Dalin E."/>
            <person name="Tice H."/>
            <person name="Bruce D."/>
            <person name="Goodwin L."/>
            <person name="Pitluck S."/>
            <person name="Sims D."/>
            <person name="Brettin T."/>
            <person name="Detter J.C."/>
            <person name="Han C."/>
            <person name="Kuske C.R."/>
            <person name="Schmutz J."/>
            <person name="Larimer F."/>
            <person name="Land M."/>
            <person name="Hauser L."/>
            <person name="Kyrpides N."/>
            <person name="Mikhailova N."/>
            <person name="Biddle J.F."/>
            <person name="Zhang Z."/>
            <person name="Fitz-Gibbon S.T."/>
            <person name="Lowe T.M."/>
            <person name="Saltikov C."/>
            <person name="House C.H."/>
            <person name="Richardson P."/>
        </authorList>
    </citation>
    <scope>NUCLEOTIDE SEQUENCE [LARGE SCALE GENOMIC DNA]</scope>
    <source>
        <strain evidence="2">V24Sta</strain>
    </source>
</reference>
<dbReference type="STRING" id="444157.Tneu_1342"/>
<accession>B1Y939</accession>
<evidence type="ECO:0000259" key="1">
    <source>
        <dbReference type="SMART" id="SM01022"/>
    </source>
</evidence>
<dbReference type="HOGENOM" id="CLU_117042_0_0_2"/>
<protein>
    <recommendedName>
        <fullName evidence="1">ASCH domain-containing protein</fullName>
    </recommendedName>
</protein>
<dbReference type="CDD" id="cd06552">
    <property type="entry name" value="ASCH_yqfb_like"/>
    <property type="match status" value="1"/>
</dbReference>
<keyword evidence="3" id="KW-1185">Reference proteome</keyword>
<dbReference type="RefSeq" id="WP_012350687.1">
    <property type="nucleotide sequence ID" value="NC_010525.1"/>
</dbReference>
<dbReference type="PANTHER" id="PTHR42250">
    <property type="entry name" value="ASCH DOMAIN-CONTAINING PROTEIN"/>
    <property type="match status" value="1"/>
</dbReference>
<dbReference type="Pfam" id="PF04266">
    <property type="entry name" value="ASCH"/>
    <property type="match status" value="1"/>
</dbReference>
<dbReference type="SUPFAM" id="SSF88697">
    <property type="entry name" value="PUA domain-like"/>
    <property type="match status" value="1"/>
</dbReference>
<dbReference type="KEGG" id="tne:Tneu_1342"/>
<dbReference type="InterPro" id="IPR015947">
    <property type="entry name" value="PUA-like_sf"/>
</dbReference>
<dbReference type="AlphaFoldDB" id="B1Y939"/>
<proteinExistence type="predicted"/>
<dbReference type="GeneID" id="6165296"/>
<organism evidence="2 3">
    <name type="scientific">Pyrobaculum neutrophilum (strain DSM 2338 / JCM 9278 / NBRC 100436 / V24Sta)</name>
    <name type="common">Thermoproteus neutrophilus</name>
    <dbReference type="NCBI Taxonomy" id="444157"/>
    <lineage>
        <taxon>Archaea</taxon>
        <taxon>Thermoproteota</taxon>
        <taxon>Thermoprotei</taxon>
        <taxon>Thermoproteales</taxon>
        <taxon>Thermoproteaceae</taxon>
        <taxon>Pyrobaculum</taxon>
    </lineage>
</organism>
<evidence type="ECO:0000313" key="3">
    <source>
        <dbReference type="Proteomes" id="UP000001694"/>
    </source>
</evidence>
<feature type="domain" description="ASCH" evidence="1">
    <location>
        <begin position="5"/>
        <end position="102"/>
    </location>
</feature>
<evidence type="ECO:0000313" key="2">
    <source>
        <dbReference type="EMBL" id="ACB40268.1"/>
    </source>
</evidence>
<dbReference type="eggNOG" id="arCOG00398">
    <property type="taxonomic scope" value="Archaea"/>
</dbReference>
<sequence>MIRHLMLSSRYVKMLLEGRKRSTVRPGVLRVSDRLYIHSRGRIVAVAEVSEVVYKRVADLTEEDALVDGFRSREELLRFLKRRYPGIRETSTVTIIRFREVKKVDMPEDSFYGGLSPVEIAAMALNRLKLDRREERILKAVVEAGSLRKASLRLFGTVEKRGIIRRVLRRAASRLFEELGGRDAEGAGA</sequence>
<gene>
    <name evidence="2" type="ordered locus">Tneu_1342</name>
</gene>